<evidence type="ECO:0000256" key="5">
    <source>
        <dbReference type="ARBA" id="ARBA00012730"/>
    </source>
</evidence>
<dbReference type="SUPFAM" id="SSF53738">
    <property type="entry name" value="Phosphoglucomutase, first 3 domains"/>
    <property type="match status" value="3"/>
</dbReference>
<feature type="domain" description="Alpha-D-phosphohexomutase C-terminal" evidence="11">
    <location>
        <begin position="716"/>
        <end position="788"/>
    </location>
</feature>
<dbReference type="GO" id="GO:0000287">
    <property type="term" value="F:magnesium ion binding"/>
    <property type="evidence" value="ECO:0007669"/>
    <property type="project" value="InterPro"/>
</dbReference>
<name>A0AA35XV08_METCP</name>
<dbReference type="Pfam" id="PF02880">
    <property type="entry name" value="PGM_PMM_III"/>
    <property type="match status" value="1"/>
</dbReference>
<organism evidence="15 16">
    <name type="scientific">Methylococcus capsulatus</name>
    <dbReference type="NCBI Taxonomy" id="414"/>
    <lineage>
        <taxon>Bacteria</taxon>
        <taxon>Pseudomonadati</taxon>
        <taxon>Pseudomonadota</taxon>
        <taxon>Gammaproteobacteria</taxon>
        <taxon>Methylococcales</taxon>
        <taxon>Methylococcaceae</taxon>
        <taxon>Methylococcus</taxon>
    </lineage>
</organism>
<evidence type="ECO:0000313" key="16">
    <source>
        <dbReference type="Proteomes" id="UP001158598"/>
    </source>
</evidence>
<feature type="domain" description="Alpha-D-phosphohexomutase alpha/beta/alpha" evidence="14">
    <location>
        <begin position="598"/>
        <end position="706"/>
    </location>
</feature>
<comment type="cofactor">
    <cofactor evidence="2">
        <name>Mg(2+)</name>
        <dbReference type="ChEBI" id="CHEBI:18420"/>
    </cofactor>
</comment>
<dbReference type="AlphaFoldDB" id="A0AA35XV08"/>
<evidence type="ECO:0000259" key="11">
    <source>
        <dbReference type="Pfam" id="PF00408"/>
    </source>
</evidence>
<keyword evidence="10" id="KW-0812">Transmembrane</keyword>
<keyword evidence="6" id="KW-0597">Phosphoprotein</keyword>
<dbReference type="EC" id="5.4.2.8" evidence="5"/>
<accession>A0AA35XV08</accession>
<dbReference type="GO" id="GO:0005975">
    <property type="term" value="P:carbohydrate metabolic process"/>
    <property type="evidence" value="ECO:0007669"/>
    <property type="project" value="InterPro"/>
</dbReference>
<dbReference type="InterPro" id="IPR005846">
    <property type="entry name" value="A-D-PHexomutase_a/b/a-III"/>
</dbReference>
<dbReference type="SUPFAM" id="SSF55957">
    <property type="entry name" value="Phosphoglucomutase, C-terminal domain"/>
    <property type="match status" value="1"/>
</dbReference>
<evidence type="ECO:0000313" key="15">
    <source>
        <dbReference type="EMBL" id="CAI8811450.1"/>
    </source>
</evidence>
<comment type="pathway">
    <text evidence="3">Nucleotide-sugar biosynthesis; GDP-alpha-D-mannose biosynthesis; alpha-D-mannose 1-phosphate from D-fructose 6-phosphate: step 2/2.</text>
</comment>
<comment type="catalytic activity">
    <reaction evidence="1">
        <text>alpha-D-mannose 1-phosphate = D-mannose 6-phosphate</text>
        <dbReference type="Rhea" id="RHEA:11140"/>
        <dbReference type="ChEBI" id="CHEBI:58409"/>
        <dbReference type="ChEBI" id="CHEBI:58735"/>
        <dbReference type="EC" id="5.4.2.8"/>
    </reaction>
</comment>
<gene>
    <name evidence="15" type="ORF">MCNOR_1762</name>
</gene>
<dbReference type="RefSeq" id="WP_017365554.1">
    <property type="nucleotide sequence ID" value="NZ_OX458332.1"/>
</dbReference>
<dbReference type="PANTHER" id="PTHR43771">
    <property type="entry name" value="PHOSPHOMANNOMUTASE"/>
    <property type="match status" value="1"/>
</dbReference>
<keyword evidence="10" id="KW-0472">Membrane</keyword>
<dbReference type="InterPro" id="IPR016066">
    <property type="entry name" value="A-D-PHexomutase_CS"/>
</dbReference>
<dbReference type="InterPro" id="IPR036900">
    <property type="entry name" value="A-D-PHexomutase_C_sf"/>
</dbReference>
<dbReference type="InterPro" id="IPR016055">
    <property type="entry name" value="A-D-PHexomutase_a/b/a-I/II/III"/>
</dbReference>
<sequence>MPSLSIRRLLGAVGLVSMLTVAATAAGLVAVERHRIEVSSRQAMSAAADAAAFNVRDRLGWSFRALSGMAGDARLTEALAAGDPAAIAAEEARLTGSLPGSLLVRLIPNHSELLDTGRAPAMGYADLEAVRDARLGQSVPAMHAANSPNVHIALAIPLAEGEGVLLASLSPDILLDAMRLVPMPFGAALELRQGELPLVFTGDRARRAGPPDGEASVLGSRGWRIAYWRPPPDQSPLWWAFAAAGPALLLILAVLLRAVSVLGKAMQHDMELVSARLEGGASASRLTGRARLREMQDLLERLRVPGRPPEIGVRADAPEAVPLRCPALTDDHNEEKSPMEIQPVPSIAPTLFRAYDIRGIVGDTLTEAAARAIGRAVGSEALDRGERQVVVARDGRLSSPALGAALAEGLRMAGCQVTDLGLAPTPVLYFGTHVLAGRSGVMVTGSHNPANYNGFKIVLAGQTLAGEDIQRLRQRIDTGDFRTGEGEIERRDLLSDYQRRIVDDVQLGRPFKVVVDCGNGVAAVVAPQVLRALDCEVVELFCTVDGNFPHHHPDPSKPENLMALIETVKREGADLGVAFDGDGDRLGVVDSAGNVIWPDRQMMLFAADVLSREPGADIIYDVKCTRHLAGYILRHGGRPLMWKTGHSLIKAKMKETGALLAGEMSGHFFFRERWYGFDDGIYACARMVEILSADSRATAEVFAELPDSVNTPELGVRLQEGENLAFVERMRALADFDDGRITDIDGLRVDFADGWGLVRASNTTPSLVIRFEADTAEGLARIQQRFRALLLKVRPGLELPF</sequence>
<evidence type="ECO:0000256" key="9">
    <source>
        <dbReference type="ARBA" id="ARBA00023235"/>
    </source>
</evidence>
<dbReference type="Pfam" id="PF00408">
    <property type="entry name" value="PGM_PMM_IV"/>
    <property type="match status" value="1"/>
</dbReference>
<keyword evidence="9 15" id="KW-0413">Isomerase</keyword>
<evidence type="ECO:0000256" key="6">
    <source>
        <dbReference type="ARBA" id="ARBA00022553"/>
    </source>
</evidence>
<proteinExistence type="inferred from homology"/>
<comment type="similarity">
    <text evidence="4">Belongs to the phosphohexose mutase family.</text>
</comment>
<dbReference type="PANTHER" id="PTHR43771:SF2">
    <property type="entry name" value="PHOSPHOMANNOMUTASE_PHOSPHOGLUCOMUTASE"/>
    <property type="match status" value="1"/>
</dbReference>
<dbReference type="PROSITE" id="PS00710">
    <property type="entry name" value="PGM_PMM"/>
    <property type="match status" value="1"/>
</dbReference>
<dbReference type="PRINTS" id="PR00509">
    <property type="entry name" value="PGMPMM"/>
</dbReference>
<feature type="domain" description="Alpha-D-phosphohexomutase alpha/beta/alpha" evidence="12">
    <location>
        <begin position="351"/>
        <end position="482"/>
    </location>
</feature>
<dbReference type="Pfam" id="PF02878">
    <property type="entry name" value="PGM_PMM_I"/>
    <property type="match status" value="1"/>
</dbReference>
<dbReference type="InterPro" id="IPR005843">
    <property type="entry name" value="A-D-PHexomutase_C"/>
</dbReference>
<dbReference type="InterPro" id="IPR005844">
    <property type="entry name" value="A-D-PHexomutase_a/b/a-I"/>
</dbReference>
<evidence type="ECO:0000256" key="10">
    <source>
        <dbReference type="SAM" id="Phobius"/>
    </source>
</evidence>
<evidence type="ECO:0000256" key="8">
    <source>
        <dbReference type="ARBA" id="ARBA00022842"/>
    </source>
</evidence>
<dbReference type="EMBL" id="OX458332">
    <property type="protein sequence ID" value="CAI8811450.1"/>
    <property type="molecule type" value="Genomic_DNA"/>
</dbReference>
<dbReference type="Pfam" id="PF02879">
    <property type="entry name" value="PGM_PMM_II"/>
    <property type="match status" value="1"/>
</dbReference>
<evidence type="ECO:0000256" key="1">
    <source>
        <dbReference type="ARBA" id="ARBA00000586"/>
    </source>
</evidence>
<keyword evidence="7" id="KW-0479">Metal-binding</keyword>
<keyword evidence="10" id="KW-1133">Transmembrane helix</keyword>
<dbReference type="CDD" id="cd03089">
    <property type="entry name" value="PMM_PGM"/>
    <property type="match status" value="1"/>
</dbReference>
<dbReference type="GO" id="GO:0004615">
    <property type="term" value="F:phosphomannomutase activity"/>
    <property type="evidence" value="ECO:0007669"/>
    <property type="project" value="UniProtKB-EC"/>
</dbReference>
<protein>
    <recommendedName>
        <fullName evidence="5">phosphomannomutase</fullName>
        <ecNumber evidence="5">5.4.2.8</ecNumber>
    </recommendedName>
</protein>
<evidence type="ECO:0000256" key="3">
    <source>
        <dbReference type="ARBA" id="ARBA00004699"/>
    </source>
</evidence>
<dbReference type="FunFam" id="3.40.120.10:FF:000021">
    <property type="entry name" value="Phosphomannomutase/phosphoglucomutase"/>
    <property type="match status" value="1"/>
</dbReference>
<dbReference type="InterPro" id="IPR005845">
    <property type="entry name" value="A-D-PHexomutase_a/b/a-II"/>
</dbReference>
<evidence type="ECO:0000259" key="12">
    <source>
        <dbReference type="Pfam" id="PF02878"/>
    </source>
</evidence>
<evidence type="ECO:0000259" key="14">
    <source>
        <dbReference type="Pfam" id="PF02880"/>
    </source>
</evidence>
<keyword evidence="8" id="KW-0460">Magnesium</keyword>
<reference evidence="15" key="1">
    <citation type="submission" date="2023-03" db="EMBL/GenBank/DDBJ databases">
        <authorList>
            <person name="Pearce D."/>
        </authorList>
    </citation>
    <scope>NUCLEOTIDE SEQUENCE</scope>
    <source>
        <strain evidence="15">Mc</strain>
    </source>
</reference>
<dbReference type="Gene3D" id="3.40.120.10">
    <property type="entry name" value="Alpha-D-Glucose-1,6-Bisphosphate, subunit A, domain 3"/>
    <property type="match status" value="3"/>
</dbReference>
<dbReference type="Proteomes" id="UP001158598">
    <property type="component" value="Chromosome"/>
</dbReference>
<evidence type="ECO:0000256" key="2">
    <source>
        <dbReference type="ARBA" id="ARBA00001946"/>
    </source>
</evidence>
<dbReference type="InterPro" id="IPR005841">
    <property type="entry name" value="Alpha-D-phosphohexomutase_SF"/>
</dbReference>
<evidence type="ECO:0000256" key="4">
    <source>
        <dbReference type="ARBA" id="ARBA00010231"/>
    </source>
</evidence>
<evidence type="ECO:0000259" key="13">
    <source>
        <dbReference type="Pfam" id="PF02879"/>
    </source>
</evidence>
<evidence type="ECO:0000256" key="7">
    <source>
        <dbReference type="ARBA" id="ARBA00022723"/>
    </source>
</evidence>
<dbReference type="Gene3D" id="3.30.310.50">
    <property type="entry name" value="Alpha-D-phosphohexomutase, C-terminal domain"/>
    <property type="match status" value="1"/>
</dbReference>
<feature type="transmembrane region" description="Helical" evidence="10">
    <location>
        <begin position="237"/>
        <end position="256"/>
    </location>
</feature>
<feature type="domain" description="Alpha-D-phosphohexomutase alpha/beta/alpha" evidence="13">
    <location>
        <begin position="497"/>
        <end position="593"/>
    </location>
</feature>